<feature type="region of interest" description="Disordered" evidence="1">
    <location>
        <begin position="232"/>
        <end position="273"/>
    </location>
</feature>
<dbReference type="Proteomes" id="UP000053317">
    <property type="component" value="Unassembled WGS sequence"/>
</dbReference>
<comment type="caution">
    <text evidence="2">The sequence shown here is derived from an EMBL/GenBank/DDBJ whole genome shotgun (WGS) entry which is preliminary data.</text>
</comment>
<feature type="compositionally biased region" description="Polar residues" evidence="1">
    <location>
        <begin position="167"/>
        <end position="179"/>
    </location>
</feature>
<feature type="region of interest" description="Disordered" evidence="1">
    <location>
        <begin position="167"/>
        <end position="218"/>
    </location>
</feature>
<feature type="compositionally biased region" description="Polar residues" evidence="1">
    <location>
        <begin position="238"/>
        <end position="251"/>
    </location>
</feature>
<feature type="region of interest" description="Disordered" evidence="1">
    <location>
        <begin position="81"/>
        <end position="103"/>
    </location>
</feature>
<evidence type="ECO:0000313" key="2">
    <source>
        <dbReference type="EMBL" id="KKY20677.1"/>
    </source>
</evidence>
<sequence length="594" mass="64550">MGRKPNALILHYFHRGPKLEDASNRYQHTCKACGEDFPKGRIDSLQNHLTKKCPALSVSERTHVVLQIHNVQLGATAAAKKENAKAAKENKAPNAPPQNRTPQQTFDGLNVLAEASRQVGQVERRGSQAYPQVSGPHEDPMNMAIDPALDVFPHSFPNTFDHELGSFSQTHVPTSNAMSTIPPLPHLPTENAEDDQPHAHNMPSPPPENGDVSMTNQPDNELSTIAADANELLPANPPQGSAPVTTSSEAPQSMDPDISDKHTSAEVENVDRNQVNRNLGNETAHADNPVQEPVSHAAADIDTSTSIATQRTGTIQGSSSSIEQMATDGGDGLSKSGEPWINFDGPHFQAFYEEMQRASQASETPLMTSAPQQRPIAARSDFKAGEFGTFTLDTHPPAKATRQKFSANRRKEVQDVRKVGACLRCRMLRKPCSLESPCATCRNVESARLWKEPCMRVRITELFDLYAAGLHASLAYRDISLVKGQLQFEQVHGQVVAAHSNESDNAVNVKALQGRIDSTAVGVPLIGAVNVSLAAQEVKLLDADGEDVLTKVSHYLQSNGGKLYESEPSHIIRSTLLTLAEMNEENKVSDGLRE</sequence>
<dbReference type="InterPro" id="IPR052973">
    <property type="entry name" value="Fungal_sec-metab_reg_TF"/>
</dbReference>
<dbReference type="PANTHER" id="PTHR35392">
    <property type="entry name" value="ZN(II)2CYS6 TRANSCRIPTION FACTOR (EUROFUNG)-RELATED-RELATED"/>
    <property type="match status" value="1"/>
</dbReference>
<reference evidence="2 3" key="1">
    <citation type="submission" date="2015-05" db="EMBL/GenBank/DDBJ databases">
        <title>Distinctive expansion of gene families associated with plant cell wall degradation and secondary metabolism in the genomes of grapevine trunk pathogens.</title>
        <authorList>
            <person name="Lawrence D.P."/>
            <person name="Travadon R."/>
            <person name="Rolshausen P.E."/>
            <person name="Baumgartner K."/>
        </authorList>
    </citation>
    <scope>NUCLEOTIDE SEQUENCE [LARGE SCALE GENOMIC DNA]</scope>
    <source>
        <strain evidence="2">UCRPC4</strain>
    </source>
</reference>
<evidence type="ECO:0000256" key="1">
    <source>
        <dbReference type="SAM" id="MobiDB-lite"/>
    </source>
</evidence>
<feature type="compositionally biased region" description="Polar residues" evidence="1">
    <location>
        <begin position="311"/>
        <end position="324"/>
    </location>
</feature>
<dbReference type="OrthoDB" id="5417895at2759"/>
<protein>
    <submittedName>
        <fullName evidence="2">Uncharacterized protein</fullName>
    </submittedName>
</protein>
<feature type="region of interest" description="Disordered" evidence="1">
    <location>
        <begin position="311"/>
        <end position="332"/>
    </location>
</feature>
<evidence type="ECO:0000313" key="3">
    <source>
        <dbReference type="Proteomes" id="UP000053317"/>
    </source>
</evidence>
<dbReference type="EMBL" id="LCWF01000095">
    <property type="protein sequence ID" value="KKY20677.1"/>
    <property type="molecule type" value="Genomic_DNA"/>
</dbReference>
<dbReference type="AlphaFoldDB" id="A0A0G2ECL4"/>
<keyword evidence="3" id="KW-1185">Reference proteome</keyword>
<dbReference type="PANTHER" id="PTHR35392:SF2">
    <property type="entry name" value="ZN(II)2CYS6 TRANSCRIPTION FACTOR (EUROFUNG)"/>
    <property type="match status" value="1"/>
</dbReference>
<gene>
    <name evidence="2" type="ORF">UCRPC4_g04144</name>
</gene>
<accession>A0A0G2ECL4</accession>
<feature type="compositionally biased region" description="Basic and acidic residues" evidence="1">
    <location>
        <begin position="258"/>
        <end position="271"/>
    </location>
</feature>
<reference evidence="2 3" key="2">
    <citation type="submission" date="2015-05" db="EMBL/GenBank/DDBJ databases">
        <authorList>
            <person name="Morales-Cruz A."/>
            <person name="Amrine K.C."/>
            <person name="Cantu D."/>
        </authorList>
    </citation>
    <scope>NUCLEOTIDE SEQUENCE [LARGE SCALE GENOMIC DNA]</scope>
    <source>
        <strain evidence="2">UCRPC4</strain>
    </source>
</reference>
<proteinExistence type="predicted"/>
<organism evidence="2 3">
    <name type="scientific">Phaeomoniella chlamydospora</name>
    <name type="common">Phaeoacremonium chlamydosporum</name>
    <dbReference type="NCBI Taxonomy" id="158046"/>
    <lineage>
        <taxon>Eukaryota</taxon>
        <taxon>Fungi</taxon>
        <taxon>Dikarya</taxon>
        <taxon>Ascomycota</taxon>
        <taxon>Pezizomycotina</taxon>
        <taxon>Eurotiomycetes</taxon>
        <taxon>Chaetothyriomycetidae</taxon>
        <taxon>Phaeomoniellales</taxon>
        <taxon>Phaeomoniellaceae</taxon>
        <taxon>Phaeomoniella</taxon>
    </lineage>
</organism>
<feature type="compositionally biased region" description="Basic and acidic residues" evidence="1">
    <location>
        <begin position="81"/>
        <end position="91"/>
    </location>
</feature>
<name>A0A0G2ECL4_PHACM</name>